<feature type="compositionally biased region" description="Basic and acidic residues" evidence="2">
    <location>
        <begin position="362"/>
        <end position="376"/>
    </location>
</feature>
<feature type="compositionally biased region" description="Basic residues" evidence="2">
    <location>
        <begin position="390"/>
        <end position="437"/>
    </location>
</feature>
<keyword evidence="1" id="KW-0175">Coiled coil</keyword>
<feature type="compositionally biased region" description="Basic and acidic residues" evidence="2">
    <location>
        <begin position="136"/>
        <end position="146"/>
    </location>
</feature>
<name>K6UUF9_PLACD</name>
<dbReference type="EMBL" id="DF157102">
    <property type="protein sequence ID" value="GAB67039.1"/>
    <property type="molecule type" value="Genomic_DNA"/>
</dbReference>
<feature type="chain" id="PRO_5003895087" evidence="3">
    <location>
        <begin position="26"/>
        <end position="437"/>
    </location>
</feature>
<organism evidence="4 5">
    <name type="scientific">Plasmodium cynomolgi (strain B)</name>
    <dbReference type="NCBI Taxonomy" id="1120755"/>
    <lineage>
        <taxon>Eukaryota</taxon>
        <taxon>Sar</taxon>
        <taxon>Alveolata</taxon>
        <taxon>Apicomplexa</taxon>
        <taxon>Aconoidasida</taxon>
        <taxon>Haemosporida</taxon>
        <taxon>Plasmodiidae</taxon>
        <taxon>Plasmodium</taxon>
        <taxon>Plasmodium (Plasmodium)</taxon>
    </lineage>
</organism>
<protein>
    <submittedName>
        <fullName evidence="4">Merozoite surface protein 3</fullName>
    </submittedName>
</protein>
<keyword evidence="3" id="KW-0732">Signal</keyword>
<evidence type="ECO:0000256" key="2">
    <source>
        <dbReference type="SAM" id="MobiDB-lite"/>
    </source>
</evidence>
<evidence type="ECO:0000313" key="4">
    <source>
        <dbReference type="EMBL" id="GAB67039.1"/>
    </source>
</evidence>
<evidence type="ECO:0000256" key="1">
    <source>
        <dbReference type="SAM" id="Coils"/>
    </source>
</evidence>
<reference evidence="4 5" key="1">
    <citation type="journal article" date="2012" name="Nat. Genet.">
        <title>Plasmodium cynomolgi genome sequences provide insight into Plasmodium vivax and the monkey malaria clade.</title>
        <authorList>
            <person name="Tachibana S."/>
            <person name="Sullivan S.A."/>
            <person name="Kawai S."/>
            <person name="Nakamura S."/>
            <person name="Kim H.R."/>
            <person name="Goto N."/>
            <person name="Arisue N."/>
            <person name="Palacpac N.M.Q."/>
            <person name="Honma H."/>
            <person name="Yagi M."/>
            <person name="Tougan T."/>
            <person name="Katakai Y."/>
            <person name="Kaneko O."/>
            <person name="Mita T."/>
            <person name="Kita K."/>
            <person name="Yasutomi Y."/>
            <person name="Sutton P.L."/>
            <person name="Shakhbatyan R."/>
            <person name="Horii T."/>
            <person name="Yasunaga T."/>
            <person name="Barnwell J.W."/>
            <person name="Escalante A.A."/>
            <person name="Carlton J.M."/>
            <person name="Tanabe K."/>
        </authorList>
    </citation>
    <scope>NUCLEOTIDE SEQUENCE [LARGE SCALE GENOMIC DNA]</scope>
    <source>
        <strain evidence="4 5">B</strain>
    </source>
</reference>
<evidence type="ECO:0000313" key="5">
    <source>
        <dbReference type="Proteomes" id="UP000006319"/>
    </source>
</evidence>
<feature type="signal peptide" evidence="3">
    <location>
        <begin position="1"/>
        <end position="25"/>
    </location>
</feature>
<dbReference type="VEuPathDB" id="PlasmoDB:PCYB_103890"/>
<feature type="region of interest" description="Disordered" evidence="2">
    <location>
        <begin position="52"/>
        <end position="92"/>
    </location>
</feature>
<dbReference type="OMA" id="RNFIAYS"/>
<dbReference type="KEGG" id="pcy:PCYB_103890"/>
<sequence>MKHLGGIPLLVLFVKLYIYQNNVVSNEIVNFKNPYLRNGRTGKNLILQDAQSGLNSEDSDQIDRKGNDNVLPPKSEREELQTQAEDSNNNEDLKKQIDELVNKAQVTNKEAETAVTEAGASLKTAAESGEKGNMAEGKETEAEQKATEGITGEVKEIKPENADELKNLASDAVKDAMDAKKAKGEAQIKAEIVKLEVAKEEAKKAVASAMNAKDEAAAAAKTSESAKLAATRAAKKAEAETKAKMLKNKNEQDAISLAATNISVDTMVTEVQPDPEYPEELRVLIEKGLLKEDEITMSVEPEATEVVTVPKEEEEIVEAKKEVKEESAYAVKEAKLEESHSQSEDEQEAQKAAREAQQLATEAEKELKKAQEAEEELKKATQAINEAMQKRKQRRHLMKHKKLWKKQKKLWKKQKKQQKKKQKKQKRIKKTQKNKKN</sequence>
<keyword evidence="5" id="KW-1185">Reference proteome</keyword>
<proteinExistence type="predicted"/>
<dbReference type="GeneID" id="14693399"/>
<evidence type="ECO:0000256" key="3">
    <source>
        <dbReference type="SAM" id="SignalP"/>
    </source>
</evidence>
<dbReference type="RefSeq" id="XP_004222986.1">
    <property type="nucleotide sequence ID" value="XM_004222938.1"/>
</dbReference>
<accession>K6UUF9</accession>
<gene>
    <name evidence="4" type="ORF">PCYB_103890</name>
</gene>
<feature type="compositionally biased region" description="Basic and acidic residues" evidence="2">
    <location>
        <begin position="330"/>
        <end position="354"/>
    </location>
</feature>
<keyword evidence="4" id="KW-0477">Merozoite</keyword>
<dbReference type="AlphaFoldDB" id="K6UUF9"/>
<feature type="coiled-coil region" evidence="1">
    <location>
        <begin position="185"/>
        <end position="219"/>
    </location>
</feature>
<dbReference type="Proteomes" id="UP000006319">
    <property type="component" value="Chromosome 10"/>
</dbReference>
<dbReference type="OrthoDB" id="387423at2759"/>
<feature type="region of interest" description="Disordered" evidence="2">
    <location>
        <begin position="124"/>
        <end position="161"/>
    </location>
</feature>
<feature type="region of interest" description="Disordered" evidence="2">
    <location>
        <begin position="330"/>
        <end position="376"/>
    </location>
</feature>
<feature type="region of interest" description="Disordered" evidence="2">
    <location>
        <begin position="388"/>
        <end position="437"/>
    </location>
</feature>